<evidence type="ECO:0000256" key="3">
    <source>
        <dbReference type="ARBA" id="ARBA00023136"/>
    </source>
</evidence>
<dbReference type="AlphaFoldDB" id="A0A6J4THB2"/>
<accession>A0A6J4THB2</accession>
<dbReference type="Gene3D" id="3.40.710.10">
    <property type="entry name" value="DD-peptidase/beta-lactamase superfamily"/>
    <property type="match status" value="1"/>
</dbReference>
<keyword evidence="6" id="KW-0132">Cell division</keyword>
<proteinExistence type="inferred from homology"/>
<comment type="subcellular location">
    <subcellularLocation>
        <location evidence="1">Membrane</location>
    </subcellularLocation>
</comment>
<dbReference type="GO" id="GO:0008658">
    <property type="term" value="F:penicillin binding"/>
    <property type="evidence" value="ECO:0007669"/>
    <property type="project" value="InterPro"/>
</dbReference>
<organism evidence="6">
    <name type="scientific">uncultured Solirubrobacterales bacterium</name>
    <dbReference type="NCBI Taxonomy" id="768556"/>
    <lineage>
        <taxon>Bacteria</taxon>
        <taxon>Bacillati</taxon>
        <taxon>Actinomycetota</taxon>
        <taxon>Thermoleophilia</taxon>
        <taxon>Solirubrobacterales</taxon>
        <taxon>environmental samples</taxon>
    </lineage>
</organism>
<dbReference type="GO" id="GO:0005886">
    <property type="term" value="C:plasma membrane"/>
    <property type="evidence" value="ECO:0007669"/>
    <property type="project" value="TreeGrafter"/>
</dbReference>
<sequence length="562" mass="60170">MSGSPRTPQEPSPRWFAGLVERRIGLLFTLFLFLLVLAAGRASWLGTVRADELRERAVSQQVSDLEVTARRGSVTDRHGVELAVSEDAVTVFANPFLIKRPDVVVPRLARALGRPPAAVARKLADRDAGFVYLGRKLDPEVGERVANLEIEGVGTVVEPRRRYPRNELAAQLLGTVGTDNYGLSGLEQSRERTLNGRNGRRRLVKDALGKPVSIVEQQRARPGDDLRLTLDAALQERTEAVLADVAARFRPKGATALVLDPRSGELLALANWPAVDANRAIEAPAWARQNRAVAASYEPGSTFKAFTMAGALEDDLIEPETSFGLAPTIQVADREIRESHPRGFVQLTAAEILAQSSNVGSVTIGLAMGVKRFDRWVRRFGFGRGTDVDLPGEQAGIVPDPKDYSGSSMGNLPIGQGLAVTPIQLAAAYAGIANGGVTRPPHVIAGAAPPGRRVVSERTARRVSRMLEGVLGPGGTAQEAQVPGYRLAGKTGTAQKPDGLGGYSSTKYVSSFIGYAPARNPRLLVAVAVDEPQGKIYGGEVAAPAFEKIVTFALPYLRIPPD</sequence>
<dbReference type="Gene3D" id="1.10.150.770">
    <property type="match status" value="1"/>
</dbReference>
<dbReference type="Pfam" id="PF00905">
    <property type="entry name" value="Transpeptidase"/>
    <property type="match status" value="1"/>
</dbReference>
<dbReference type="GO" id="GO:0016757">
    <property type="term" value="F:glycosyltransferase activity"/>
    <property type="evidence" value="ECO:0007669"/>
    <property type="project" value="UniProtKB-KW"/>
</dbReference>
<protein>
    <submittedName>
        <fullName evidence="6">Cell division protein FtsI [Peptidoglycan synthetase]</fullName>
        <ecNumber evidence="6">2.4.1.129</ecNumber>
    </submittedName>
</protein>
<dbReference type="InterPro" id="IPR036138">
    <property type="entry name" value="PBP_dimer_sf"/>
</dbReference>
<keyword evidence="6" id="KW-0808">Transferase</keyword>
<dbReference type="GO" id="GO:0051301">
    <property type="term" value="P:cell division"/>
    <property type="evidence" value="ECO:0007669"/>
    <property type="project" value="UniProtKB-KW"/>
</dbReference>
<name>A0A6J4THB2_9ACTN</name>
<keyword evidence="6" id="KW-0328">Glycosyltransferase</keyword>
<dbReference type="EMBL" id="CADCVU010000218">
    <property type="protein sequence ID" value="CAA9522034.1"/>
    <property type="molecule type" value="Genomic_DNA"/>
</dbReference>
<dbReference type="GO" id="GO:0071555">
    <property type="term" value="P:cell wall organization"/>
    <property type="evidence" value="ECO:0007669"/>
    <property type="project" value="TreeGrafter"/>
</dbReference>
<evidence type="ECO:0000259" key="4">
    <source>
        <dbReference type="Pfam" id="PF00905"/>
    </source>
</evidence>
<dbReference type="SUPFAM" id="SSF56601">
    <property type="entry name" value="beta-lactamase/transpeptidase-like"/>
    <property type="match status" value="1"/>
</dbReference>
<dbReference type="PANTHER" id="PTHR30627:SF1">
    <property type="entry name" value="PEPTIDOGLYCAN D,D-TRANSPEPTIDASE FTSI"/>
    <property type="match status" value="1"/>
</dbReference>
<feature type="domain" description="Penicillin-binding protein transpeptidase" evidence="4">
    <location>
        <begin position="255"/>
        <end position="550"/>
    </location>
</feature>
<dbReference type="Pfam" id="PF03717">
    <property type="entry name" value="PBP_dimer"/>
    <property type="match status" value="1"/>
</dbReference>
<keyword evidence="3" id="KW-0472">Membrane</keyword>
<evidence type="ECO:0000313" key="6">
    <source>
        <dbReference type="EMBL" id="CAA9522034.1"/>
    </source>
</evidence>
<dbReference type="Gene3D" id="3.90.1310.10">
    <property type="entry name" value="Penicillin-binding protein 2a (Domain 2)"/>
    <property type="match status" value="1"/>
</dbReference>
<evidence type="ECO:0000256" key="1">
    <source>
        <dbReference type="ARBA" id="ARBA00004370"/>
    </source>
</evidence>
<dbReference type="InterPro" id="IPR001460">
    <property type="entry name" value="PCN-bd_Tpept"/>
</dbReference>
<dbReference type="InterPro" id="IPR012338">
    <property type="entry name" value="Beta-lactam/transpept-like"/>
</dbReference>
<reference evidence="6" key="1">
    <citation type="submission" date="2020-02" db="EMBL/GenBank/DDBJ databases">
        <authorList>
            <person name="Meier V. D."/>
        </authorList>
    </citation>
    <scope>NUCLEOTIDE SEQUENCE</scope>
    <source>
        <strain evidence="6">AVDCRST_MAG45</strain>
    </source>
</reference>
<dbReference type="SUPFAM" id="SSF56519">
    <property type="entry name" value="Penicillin binding protein dimerisation domain"/>
    <property type="match status" value="1"/>
</dbReference>
<evidence type="ECO:0000256" key="2">
    <source>
        <dbReference type="ARBA" id="ARBA00007171"/>
    </source>
</evidence>
<feature type="domain" description="Penicillin-binding protein dimerisation" evidence="5">
    <location>
        <begin position="67"/>
        <end position="213"/>
    </location>
</feature>
<gene>
    <name evidence="6" type="ORF">AVDCRST_MAG45-2563</name>
</gene>
<evidence type="ECO:0000259" key="5">
    <source>
        <dbReference type="Pfam" id="PF03717"/>
    </source>
</evidence>
<dbReference type="PANTHER" id="PTHR30627">
    <property type="entry name" value="PEPTIDOGLYCAN D,D-TRANSPEPTIDASE"/>
    <property type="match status" value="1"/>
</dbReference>
<dbReference type="EC" id="2.4.1.129" evidence="6"/>
<dbReference type="InterPro" id="IPR005311">
    <property type="entry name" value="PBP_dimer"/>
</dbReference>
<comment type="similarity">
    <text evidence="2">Belongs to the transpeptidase family.</text>
</comment>
<keyword evidence="6" id="KW-0131">Cell cycle</keyword>
<dbReference type="Gene3D" id="3.30.450.330">
    <property type="match status" value="1"/>
</dbReference>
<dbReference type="InterPro" id="IPR050515">
    <property type="entry name" value="Beta-lactam/transpept"/>
</dbReference>